<organism evidence="1 2">
    <name type="scientific">Linum tenue</name>
    <dbReference type="NCBI Taxonomy" id="586396"/>
    <lineage>
        <taxon>Eukaryota</taxon>
        <taxon>Viridiplantae</taxon>
        <taxon>Streptophyta</taxon>
        <taxon>Embryophyta</taxon>
        <taxon>Tracheophyta</taxon>
        <taxon>Spermatophyta</taxon>
        <taxon>Magnoliopsida</taxon>
        <taxon>eudicotyledons</taxon>
        <taxon>Gunneridae</taxon>
        <taxon>Pentapetalae</taxon>
        <taxon>rosids</taxon>
        <taxon>fabids</taxon>
        <taxon>Malpighiales</taxon>
        <taxon>Linaceae</taxon>
        <taxon>Linum</taxon>
    </lineage>
</organism>
<accession>A0AAV0HXN7</accession>
<dbReference type="Proteomes" id="UP001154282">
    <property type="component" value="Unassembled WGS sequence"/>
</dbReference>
<keyword evidence="2" id="KW-1185">Reference proteome</keyword>
<dbReference type="AlphaFoldDB" id="A0AAV0HXN7"/>
<dbReference type="EMBL" id="CAMGYJ010000003">
    <property type="protein sequence ID" value="CAI0390040.1"/>
    <property type="molecule type" value="Genomic_DNA"/>
</dbReference>
<evidence type="ECO:0000313" key="1">
    <source>
        <dbReference type="EMBL" id="CAI0390040.1"/>
    </source>
</evidence>
<protein>
    <submittedName>
        <fullName evidence="1">Uncharacterized protein</fullName>
    </submittedName>
</protein>
<reference evidence="1" key="1">
    <citation type="submission" date="2022-08" db="EMBL/GenBank/DDBJ databases">
        <authorList>
            <person name="Gutierrez-Valencia J."/>
        </authorList>
    </citation>
    <scope>NUCLEOTIDE SEQUENCE</scope>
</reference>
<sequence length="49" mass="5497">MLEGNRQARNHADQSHGFCFTSTRHFGCSQLQISGCPHQEGKLEPVSRL</sequence>
<evidence type="ECO:0000313" key="2">
    <source>
        <dbReference type="Proteomes" id="UP001154282"/>
    </source>
</evidence>
<name>A0AAV0HXN7_9ROSI</name>
<proteinExistence type="predicted"/>
<gene>
    <name evidence="1" type="ORF">LITE_LOCUS6567</name>
</gene>
<comment type="caution">
    <text evidence="1">The sequence shown here is derived from an EMBL/GenBank/DDBJ whole genome shotgun (WGS) entry which is preliminary data.</text>
</comment>